<keyword evidence="1" id="KW-0732">Signal</keyword>
<dbReference type="Proteomes" id="UP000056419">
    <property type="component" value="Unassembled WGS sequence"/>
</dbReference>
<organism evidence="2 3">
    <name type="scientific">Bacteroides stercoris</name>
    <dbReference type="NCBI Taxonomy" id="46506"/>
    <lineage>
        <taxon>Bacteria</taxon>
        <taxon>Pseudomonadati</taxon>
        <taxon>Bacteroidota</taxon>
        <taxon>Bacteroidia</taxon>
        <taxon>Bacteroidales</taxon>
        <taxon>Bacteroidaceae</taxon>
        <taxon>Bacteroides</taxon>
    </lineage>
</organism>
<feature type="signal peptide" evidence="1">
    <location>
        <begin position="1"/>
        <end position="23"/>
    </location>
</feature>
<proteinExistence type="predicted"/>
<keyword evidence="3" id="KW-1185">Reference proteome</keyword>
<dbReference type="EMBL" id="LRGC01000014">
    <property type="protein sequence ID" value="KWR53269.1"/>
    <property type="molecule type" value="Genomic_DNA"/>
</dbReference>
<name>A0A108T4E8_BACSE</name>
<reference evidence="2 3" key="1">
    <citation type="journal article" date="2016" name="BMC Genomics">
        <title>Type VI secretion systems of human gut Bacteroidales segregate into three genetic architectures, two of which are contained on mobile genetic elements.</title>
        <authorList>
            <person name="Coyne M.J."/>
            <person name="Roelofs K.G."/>
            <person name="Comstock L.E."/>
        </authorList>
    </citation>
    <scope>NUCLEOTIDE SEQUENCE [LARGE SCALE GENOMIC DNA]</scope>
    <source>
        <strain evidence="2 3">CL09T03C01</strain>
    </source>
</reference>
<evidence type="ECO:0000313" key="3">
    <source>
        <dbReference type="Proteomes" id="UP000056419"/>
    </source>
</evidence>
<protein>
    <submittedName>
        <fullName evidence="2">Uncharacterized protein</fullName>
    </submittedName>
</protein>
<gene>
    <name evidence="2" type="ORF">AA415_02566</name>
</gene>
<evidence type="ECO:0000256" key="1">
    <source>
        <dbReference type="SAM" id="SignalP"/>
    </source>
</evidence>
<accession>A0A108T4E8</accession>
<comment type="caution">
    <text evidence="2">The sequence shown here is derived from an EMBL/GenBank/DDBJ whole genome shotgun (WGS) entry which is preliminary data.</text>
</comment>
<dbReference type="AlphaFoldDB" id="A0A108T4E8"/>
<dbReference type="PATRIC" id="fig|46506.5.peg.2758"/>
<feature type="chain" id="PRO_5007130694" evidence="1">
    <location>
        <begin position="24"/>
        <end position="768"/>
    </location>
</feature>
<evidence type="ECO:0000313" key="2">
    <source>
        <dbReference type="EMBL" id="KWR53269.1"/>
    </source>
</evidence>
<dbReference type="STRING" id="46506.AA415_02566"/>
<sequence precursor="true">MKNFIITSAVCIAMILSSASSMAQQITIVSGKVLNLPEGEKKPRPFPMGETVRIFAFNTVASARDALKALETGGGGTLLFDADAVAGADGYYEIRVAENGALIFNVQMKNELREVNYKQEINANIDGGIALEEVEVVAENPNPQPRPVAGKIVGNKLIVNNSVAIPSNYGAPNRRLIMQPYIMDCTTEEIVSYMDPTVMDGPEYGLTQDRRMAYDIRNDKLAPYINTRRQLDATRFNLDINDSVPVPDPRRIYSVLSKVIIADYTHPTYEAEWKMTTCKIKRPLQFLEFSFPDFELDPDKYKETPRRERRNTAGNISLTFLVGKAELDPADSANTVQMNKLQEDLMNIVNGEGTTLKEFKITGVSSPEGRYASNLALAKQRTAFALRKITSVIPAAKWSRVYKHPTETRVATWNEVADLLERDSLTAEAREIREITGKYKNPDAQFAAVSRLPYYSTIIKERLPKLRTVQYEYKHEIFRELNPDEILDKYLHDPQYADGKKSFTRYEYWHLFRMIKAPEEAEKLYRRAYRETMAYDTKGKEKPWILAANNLAIALLRRDTFDVEILKPLIDLKRKVNMVDSFNDGISITKTEVNPETIVANQLAMYIRAYNFEEASILADKLPDTERFQMIKAFANCLGGYYDYRGAATVKEGEERKKVFKLVKESSPLNNIVMCMAMETDNYNKEAQKALEELPETAMTKYMKLVIYIREKKLYEWSYDNALDFDEACKKLEEIVKLDEKYYKIAVNDGEISKEFMEYYDQGDWKLY</sequence>